<organism evidence="1 2">
    <name type="scientific">Candidatus Fimadaptatus faecigallinarum</name>
    <dbReference type="NCBI Taxonomy" id="2840814"/>
    <lineage>
        <taxon>Bacteria</taxon>
        <taxon>Bacillati</taxon>
        <taxon>Bacillota</taxon>
        <taxon>Clostridia</taxon>
        <taxon>Eubacteriales</taxon>
        <taxon>Candidatus Fimadaptatus</taxon>
    </lineage>
</organism>
<dbReference type="Pfam" id="PF04309">
    <property type="entry name" value="G3P_antiterm"/>
    <property type="match status" value="1"/>
</dbReference>
<name>A0A9D1LTG5_9FIRM</name>
<dbReference type="SUPFAM" id="SSF110391">
    <property type="entry name" value="GlpP-like"/>
    <property type="match status" value="1"/>
</dbReference>
<evidence type="ECO:0000313" key="2">
    <source>
        <dbReference type="Proteomes" id="UP000824123"/>
    </source>
</evidence>
<dbReference type="GO" id="GO:0006071">
    <property type="term" value="P:glycerol metabolic process"/>
    <property type="evidence" value="ECO:0007669"/>
    <property type="project" value="InterPro"/>
</dbReference>
<proteinExistence type="predicted"/>
<comment type="caution">
    <text evidence="1">The sequence shown here is derived from an EMBL/GenBank/DDBJ whole genome shotgun (WGS) entry which is preliminary data.</text>
</comment>
<dbReference type="EMBL" id="DVNK01000063">
    <property type="protein sequence ID" value="HIU47679.1"/>
    <property type="molecule type" value="Genomic_DNA"/>
</dbReference>
<dbReference type="InterPro" id="IPR006699">
    <property type="entry name" value="GlpP"/>
</dbReference>
<gene>
    <name evidence="1" type="ORF">IAC59_10560</name>
</gene>
<dbReference type="InterPro" id="IPR013785">
    <property type="entry name" value="Aldolase_TIM"/>
</dbReference>
<dbReference type="Proteomes" id="UP000824123">
    <property type="component" value="Unassembled WGS sequence"/>
</dbReference>
<reference evidence="1" key="2">
    <citation type="journal article" date="2021" name="PeerJ">
        <title>Extensive microbial diversity within the chicken gut microbiome revealed by metagenomics and culture.</title>
        <authorList>
            <person name="Gilroy R."/>
            <person name="Ravi A."/>
            <person name="Getino M."/>
            <person name="Pursley I."/>
            <person name="Horton D.L."/>
            <person name="Alikhan N.F."/>
            <person name="Baker D."/>
            <person name="Gharbi K."/>
            <person name="Hall N."/>
            <person name="Watson M."/>
            <person name="Adriaenssens E.M."/>
            <person name="Foster-Nyarko E."/>
            <person name="Jarju S."/>
            <person name="Secka A."/>
            <person name="Antonio M."/>
            <person name="Oren A."/>
            <person name="Chaudhuri R.R."/>
            <person name="La Ragione R."/>
            <person name="Hildebrand F."/>
            <person name="Pallen M.J."/>
        </authorList>
    </citation>
    <scope>NUCLEOTIDE SEQUENCE</scope>
    <source>
        <strain evidence="1">ChiSxjej2B14-8506</strain>
    </source>
</reference>
<dbReference type="PANTHER" id="PTHR35787:SF1">
    <property type="entry name" value="GLYCEROL UPTAKE OPERON ANTITERMINATOR REGULATORY PROTEIN"/>
    <property type="match status" value="1"/>
</dbReference>
<sequence>MSEFIDGLKARPIIAAVRDSASLEAACRSNANVIFLLGGRLLELEDWVGRAHEHGKRVLLHLDLCEGLGRDAAAVAYCAARIRPDGVISTRAPLIKCADECGLETVQRMFLMDSQSFVSGVKLLKNSPCALVEVLPGLVPKAISFIGAELGRPVIAGGMITTRAEVEQALSAGAVAVSTSCAYLWDEIVESRES</sequence>
<dbReference type="GO" id="GO:0006355">
    <property type="term" value="P:regulation of DNA-templated transcription"/>
    <property type="evidence" value="ECO:0007669"/>
    <property type="project" value="InterPro"/>
</dbReference>
<reference evidence="1" key="1">
    <citation type="submission" date="2020-10" db="EMBL/GenBank/DDBJ databases">
        <authorList>
            <person name="Gilroy R."/>
        </authorList>
    </citation>
    <scope>NUCLEOTIDE SEQUENCE</scope>
    <source>
        <strain evidence="1">ChiSxjej2B14-8506</strain>
    </source>
</reference>
<dbReference type="PIRSF" id="PIRSF016897">
    <property type="entry name" value="GlpP"/>
    <property type="match status" value="1"/>
</dbReference>
<dbReference type="Gene3D" id="3.20.20.70">
    <property type="entry name" value="Aldolase class I"/>
    <property type="match status" value="1"/>
</dbReference>
<evidence type="ECO:0000313" key="1">
    <source>
        <dbReference type="EMBL" id="HIU47679.1"/>
    </source>
</evidence>
<dbReference type="PANTHER" id="PTHR35787">
    <property type="entry name" value="GLYCEROL UPTAKE OPERON ANTITERMINATOR REGULATORY PROTEIN"/>
    <property type="match status" value="1"/>
</dbReference>
<protein>
    <submittedName>
        <fullName evidence="1">Glycerol-3-phosphate responsive antiterminator</fullName>
    </submittedName>
</protein>
<accession>A0A9D1LTG5</accession>
<dbReference type="AlphaFoldDB" id="A0A9D1LTG5"/>